<accession>A0ABU2J9P4</accession>
<evidence type="ECO:0000256" key="1">
    <source>
        <dbReference type="SAM" id="MobiDB-lite"/>
    </source>
</evidence>
<feature type="region of interest" description="Disordered" evidence="1">
    <location>
        <begin position="52"/>
        <end position="72"/>
    </location>
</feature>
<proteinExistence type="predicted"/>
<dbReference type="EMBL" id="JAVREH010000007">
    <property type="protein sequence ID" value="MDT0261369.1"/>
    <property type="molecule type" value="Genomic_DNA"/>
</dbReference>
<keyword evidence="3" id="KW-1185">Reference proteome</keyword>
<evidence type="ECO:0000313" key="3">
    <source>
        <dbReference type="Proteomes" id="UP001183176"/>
    </source>
</evidence>
<protein>
    <submittedName>
        <fullName evidence="2">Uncharacterized protein</fullName>
    </submittedName>
</protein>
<dbReference type="Proteomes" id="UP001183176">
    <property type="component" value="Unassembled WGS sequence"/>
</dbReference>
<organism evidence="2 3">
    <name type="scientific">Jatrophihabitans lederbergiae</name>
    <dbReference type="NCBI Taxonomy" id="3075547"/>
    <lineage>
        <taxon>Bacteria</taxon>
        <taxon>Bacillati</taxon>
        <taxon>Actinomycetota</taxon>
        <taxon>Actinomycetes</taxon>
        <taxon>Jatrophihabitantales</taxon>
        <taxon>Jatrophihabitantaceae</taxon>
        <taxon>Jatrophihabitans</taxon>
    </lineage>
</organism>
<gene>
    <name evidence="2" type="ORF">RM423_08165</name>
</gene>
<evidence type="ECO:0000313" key="2">
    <source>
        <dbReference type="EMBL" id="MDT0261369.1"/>
    </source>
</evidence>
<name>A0ABU2J9P4_9ACTN</name>
<sequence>MLIDCDTCAVRDINCGDCVVAVLLGPRTGSIELDSAEQDALGALATGGLLPPLRLVPTTPPDETPRRCSAIA</sequence>
<reference evidence="3" key="1">
    <citation type="submission" date="2023-07" db="EMBL/GenBank/DDBJ databases">
        <title>30 novel species of actinomycetes from the DSMZ collection.</title>
        <authorList>
            <person name="Nouioui I."/>
        </authorList>
    </citation>
    <scope>NUCLEOTIDE SEQUENCE [LARGE SCALE GENOMIC DNA]</scope>
    <source>
        <strain evidence="3">DSM 44399</strain>
    </source>
</reference>
<dbReference type="RefSeq" id="WP_311422525.1">
    <property type="nucleotide sequence ID" value="NZ_JAVREH010000007.1"/>
</dbReference>
<comment type="caution">
    <text evidence="2">The sequence shown here is derived from an EMBL/GenBank/DDBJ whole genome shotgun (WGS) entry which is preliminary data.</text>
</comment>